<keyword evidence="1" id="KW-1133">Transmembrane helix</keyword>
<feature type="transmembrane region" description="Helical" evidence="1">
    <location>
        <begin position="197"/>
        <end position="223"/>
    </location>
</feature>
<protein>
    <recommendedName>
        <fullName evidence="4">DOMON domain-containing protein</fullName>
    </recommendedName>
</protein>
<accession>A0AAW2ZHN6</accession>
<evidence type="ECO:0000256" key="1">
    <source>
        <dbReference type="SAM" id="Phobius"/>
    </source>
</evidence>
<gene>
    <name evidence="2" type="ORF">AKO1_013546</name>
</gene>
<name>A0AAW2ZHN6_9EUKA</name>
<evidence type="ECO:0000313" key="2">
    <source>
        <dbReference type="EMBL" id="KAL0488863.1"/>
    </source>
</evidence>
<evidence type="ECO:0000313" key="3">
    <source>
        <dbReference type="Proteomes" id="UP001431209"/>
    </source>
</evidence>
<dbReference type="AlphaFoldDB" id="A0AAW2ZHN6"/>
<dbReference type="Proteomes" id="UP001431209">
    <property type="component" value="Unassembled WGS sequence"/>
</dbReference>
<evidence type="ECO:0008006" key="4">
    <source>
        <dbReference type="Google" id="ProtNLM"/>
    </source>
</evidence>
<keyword evidence="3" id="KW-1185">Reference proteome</keyword>
<reference evidence="2 3" key="1">
    <citation type="submission" date="2024-03" db="EMBL/GenBank/DDBJ databases">
        <title>The Acrasis kona genome and developmental transcriptomes reveal deep origins of eukaryotic multicellular pathways.</title>
        <authorList>
            <person name="Sheikh S."/>
            <person name="Fu C.-J."/>
            <person name="Brown M.W."/>
            <person name="Baldauf S.L."/>
        </authorList>
    </citation>
    <scope>NUCLEOTIDE SEQUENCE [LARGE SCALE GENOMIC DNA]</scope>
    <source>
        <strain evidence="2 3">ATCC MYA-3509</strain>
    </source>
</reference>
<dbReference type="EMBL" id="JAOPGA020001485">
    <property type="protein sequence ID" value="KAL0488863.1"/>
    <property type="molecule type" value="Genomic_DNA"/>
</dbReference>
<proteinExistence type="predicted"/>
<keyword evidence="1" id="KW-0472">Membrane</keyword>
<organism evidence="2 3">
    <name type="scientific">Acrasis kona</name>
    <dbReference type="NCBI Taxonomy" id="1008807"/>
    <lineage>
        <taxon>Eukaryota</taxon>
        <taxon>Discoba</taxon>
        <taxon>Heterolobosea</taxon>
        <taxon>Tetramitia</taxon>
        <taxon>Eutetramitia</taxon>
        <taxon>Acrasidae</taxon>
        <taxon>Acrasis</taxon>
    </lineage>
</organism>
<sequence>MDFDFTIPDGDGVGEQSENGFDFLVSLNSCHNQHEHAHLESAINDTGMDRTPLETKVIGNWTLTSFSGDINLQQMDFFVAIRSRDEEEAINYVPESLYSSLVYNMTITMNSTQIPRPSTCRNCSSIAASKVTIVDYGTDERLTSKDGQSIIHLDNKMSDQRARDAVAFTENITTETLETHFKCKLKGVSYHHDKKKFAFLIFVFNFVEWSSSFIVLCKILCFLKLCPQTKNKRQTKKEKRV</sequence>
<comment type="caution">
    <text evidence="2">The sequence shown here is derived from an EMBL/GenBank/DDBJ whole genome shotgun (WGS) entry which is preliminary data.</text>
</comment>
<keyword evidence="1" id="KW-0812">Transmembrane</keyword>